<name>A0ABR1IU82_9AGAR</name>
<evidence type="ECO:0000313" key="3">
    <source>
        <dbReference type="Proteomes" id="UP001498398"/>
    </source>
</evidence>
<feature type="chain" id="PRO_5045520290" evidence="1">
    <location>
        <begin position="19"/>
        <end position="164"/>
    </location>
</feature>
<reference evidence="2 3" key="1">
    <citation type="submission" date="2024-01" db="EMBL/GenBank/DDBJ databases">
        <title>A draft genome for the cacao thread blight pathogen Marasmiellus scandens.</title>
        <authorList>
            <person name="Baruah I.K."/>
            <person name="Leung J."/>
            <person name="Bukari Y."/>
            <person name="Amoako-Attah I."/>
            <person name="Meinhardt L.W."/>
            <person name="Bailey B.A."/>
            <person name="Cohen S.P."/>
        </authorList>
    </citation>
    <scope>NUCLEOTIDE SEQUENCE [LARGE SCALE GENOMIC DNA]</scope>
    <source>
        <strain evidence="2 3">GH-19</strain>
    </source>
</reference>
<keyword evidence="1" id="KW-0732">Signal</keyword>
<dbReference type="Proteomes" id="UP001498398">
    <property type="component" value="Unassembled WGS sequence"/>
</dbReference>
<proteinExistence type="predicted"/>
<sequence length="164" mass="16919">MMKSLVAVVAVFAATVSAESHTVTLNNKCGKGTPVFQVAGGQEFSGQGSHTVNGPIKGGLAWIKGAFGCGDANGLNCGDVEFTLINPGDDVGNTQNAVDYSLVKNSGNHVFKYRMDFQAHGCTLQPAHKPCTGGTQQQCPGAFTTPTDGTVFQCTGSDVGVSYP</sequence>
<keyword evidence="3" id="KW-1185">Reference proteome</keyword>
<gene>
    <name evidence="2" type="ORF">VKT23_016824</name>
</gene>
<dbReference type="EMBL" id="JBANRG010000065">
    <property type="protein sequence ID" value="KAK7441040.1"/>
    <property type="molecule type" value="Genomic_DNA"/>
</dbReference>
<organism evidence="2 3">
    <name type="scientific">Marasmiellus scandens</name>
    <dbReference type="NCBI Taxonomy" id="2682957"/>
    <lineage>
        <taxon>Eukaryota</taxon>
        <taxon>Fungi</taxon>
        <taxon>Dikarya</taxon>
        <taxon>Basidiomycota</taxon>
        <taxon>Agaricomycotina</taxon>
        <taxon>Agaricomycetes</taxon>
        <taxon>Agaricomycetidae</taxon>
        <taxon>Agaricales</taxon>
        <taxon>Marasmiineae</taxon>
        <taxon>Omphalotaceae</taxon>
        <taxon>Marasmiellus</taxon>
    </lineage>
</organism>
<evidence type="ECO:0000256" key="1">
    <source>
        <dbReference type="SAM" id="SignalP"/>
    </source>
</evidence>
<comment type="caution">
    <text evidence="2">The sequence shown here is derived from an EMBL/GenBank/DDBJ whole genome shotgun (WGS) entry which is preliminary data.</text>
</comment>
<accession>A0ABR1IU82</accession>
<protein>
    <submittedName>
        <fullName evidence="2">Uncharacterized protein</fullName>
    </submittedName>
</protein>
<feature type="signal peptide" evidence="1">
    <location>
        <begin position="1"/>
        <end position="18"/>
    </location>
</feature>
<evidence type="ECO:0000313" key="2">
    <source>
        <dbReference type="EMBL" id="KAK7441040.1"/>
    </source>
</evidence>